<dbReference type="InterPro" id="IPR023696">
    <property type="entry name" value="Ureohydrolase_dom_sf"/>
</dbReference>
<protein>
    <recommendedName>
        <fullName evidence="7">Arginase family protein</fullName>
    </recommendedName>
</protein>
<dbReference type="PANTHER" id="PTHR11358">
    <property type="entry name" value="ARGINASE/AGMATINASE"/>
    <property type="match status" value="1"/>
</dbReference>
<keyword evidence="6" id="KW-1185">Reference proteome</keyword>
<proteinExistence type="inferred from homology"/>
<dbReference type="Pfam" id="PF00491">
    <property type="entry name" value="Arginase"/>
    <property type="match status" value="1"/>
</dbReference>
<dbReference type="PANTHER" id="PTHR11358:SF26">
    <property type="entry name" value="GUANIDINO ACID HYDROLASE, MITOCHONDRIAL"/>
    <property type="match status" value="1"/>
</dbReference>
<dbReference type="InterPro" id="IPR020855">
    <property type="entry name" value="Ureohydrolase_Mn_BS"/>
</dbReference>
<dbReference type="EMBL" id="BSSV01000005">
    <property type="protein sequence ID" value="GLX86244.1"/>
    <property type="molecule type" value="Genomic_DNA"/>
</dbReference>
<dbReference type="PROSITE" id="PS51409">
    <property type="entry name" value="ARGINASE_2"/>
    <property type="match status" value="1"/>
</dbReference>
<dbReference type="Gene3D" id="3.40.800.10">
    <property type="entry name" value="Ureohydrolase domain"/>
    <property type="match status" value="1"/>
</dbReference>
<gene>
    <name evidence="5" type="ORF">tloyanaT_24970</name>
</gene>
<keyword evidence="3 4" id="KW-0378">Hydrolase</keyword>
<dbReference type="PROSITE" id="PS01053">
    <property type="entry name" value="ARGINASE_1"/>
    <property type="match status" value="1"/>
</dbReference>
<evidence type="ECO:0000256" key="2">
    <source>
        <dbReference type="ARBA" id="ARBA00022723"/>
    </source>
</evidence>
<comment type="caution">
    <text evidence="5">The sequence shown here is derived from an EMBL/GenBank/DDBJ whole genome shotgun (WGS) entry which is preliminary data.</text>
</comment>
<keyword evidence="2" id="KW-0479">Metal-binding</keyword>
<reference evidence="5 6" key="1">
    <citation type="submission" date="2023-03" db="EMBL/GenBank/DDBJ databases">
        <title>Thalassotalea loyana LMG 22536T draft genome sequence.</title>
        <authorList>
            <person name="Sawabe T."/>
        </authorList>
    </citation>
    <scope>NUCLEOTIDE SEQUENCE [LARGE SCALE GENOMIC DNA]</scope>
    <source>
        <strain evidence="5 6">LMG 22536</strain>
    </source>
</reference>
<evidence type="ECO:0000256" key="3">
    <source>
        <dbReference type="ARBA" id="ARBA00022801"/>
    </source>
</evidence>
<organism evidence="5 6">
    <name type="scientific">Thalassotalea loyana</name>
    <dbReference type="NCBI Taxonomy" id="280483"/>
    <lineage>
        <taxon>Bacteria</taxon>
        <taxon>Pseudomonadati</taxon>
        <taxon>Pseudomonadota</taxon>
        <taxon>Gammaproteobacteria</taxon>
        <taxon>Alteromonadales</taxon>
        <taxon>Colwelliaceae</taxon>
        <taxon>Thalassotalea</taxon>
    </lineage>
</organism>
<evidence type="ECO:0000256" key="4">
    <source>
        <dbReference type="RuleBase" id="RU003684"/>
    </source>
</evidence>
<evidence type="ECO:0000256" key="1">
    <source>
        <dbReference type="ARBA" id="ARBA00009227"/>
    </source>
</evidence>
<sequence>MTLSTSIKNVLEQFKLSDAISVLARDEGKCLVRHNITQKEFVLGAKEAQVVKYFSEHQALPEDANSHFVQQVISYLNDKAILIGKDQSYQDSLNVYNQPYSILGLGANLYQLKNNDSCFVGVPYSRGNQISGGCDKATNAARSWLKSRGVTHQSMSKEPDITKYIRIDNTVDFSGLKSKITNKTISDIGDFYFYPYEDNSKIFKQLTLLSKHFSERNISPIYFGGDHSITYPILKGIAAQHDEFYLIHIDAHTDLYQTPVDDIYGEHCVNHHGNFLTKSLNELPALSHVFQFGIRGMNNLGTQTNDRMTTFGIRDTLNVLRQQNIKQVLGLPEHAKIYLSLDMDVLDPTVFPATNSPVVSGLQYHELLTLLSLLLEDRTLIGADIVEFNPTIDNQEICHQIFSETLLFLANYVGEHHESK</sequence>
<dbReference type="Proteomes" id="UP001157134">
    <property type="component" value="Unassembled WGS sequence"/>
</dbReference>
<evidence type="ECO:0008006" key="7">
    <source>
        <dbReference type="Google" id="ProtNLM"/>
    </source>
</evidence>
<evidence type="ECO:0000313" key="5">
    <source>
        <dbReference type="EMBL" id="GLX86244.1"/>
    </source>
</evidence>
<dbReference type="SUPFAM" id="SSF52768">
    <property type="entry name" value="Arginase/deacetylase"/>
    <property type="match status" value="1"/>
</dbReference>
<evidence type="ECO:0000313" key="6">
    <source>
        <dbReference type="Proteomes" id="UP001157134"/>
    </source>
</evidence>
<comment type="similarity">
    <text evidence="1">Belongs to the arginase family. Agmatinase subfamily.</text>
</comment>
<dbReference type="RefSeq" id="WP_284299062.1">
    <property type="nucleotide sequence ID" value="NZ_BSSV01000005.1"/>
</dbReference>
<name>A0ABQ6HF85_9GAMM</name>
<dbReference type="InterPro" id="IPR006035">
    <property type="entry name" value="Ureohydrolase"/>
</dbReference>
<dbReference type="PRINTS" id="PR00116">
    <property type="entry name" value="ARGINASE"/>
</dbReference>
<accession>A0ABQ6HF85</accession>